<evidence type="ECO:0000313" key="7">
    <source>
        <dbReference type="Proteomes" id="UP001497444"/>
    </source>
</evidence>
<dbReference type="InterPro" id="IPR036388">
    <property type="entry name" value="WH-like_DNA-bd_sf"/>
</dbReference>
<dbReference type="Gene3D" id="1.10.10.10">
    <property type="entry name" value="Winged helix-like DNA-binding domain superfamily/Winged helix DNA-binding domain"/>
    <property type="match status" value="1"/>
</dbReference>
<dbReference type="Pfam" id="PF00931">
    <property type="entry name" value="NB-ARC"/>
    <property type="match status" value="1"/>
</dbReference>
<evidence type="ECO:0000313" key="6">
    <source>
        <dbReference type="EMBL" id="CAK9257397.1"/>
    </source>
</evidence>
<dbReference type="InterPro" id="IPR032675">
    <property type="entry name" value="LRR_dom_sf"/>
</dbReference>
<feature type="domain" description="Disease resistance protein winged helix" evidence="4">
    <location>
        <begin position="578"/>
        <end position="653"/>
    </location>
</feature>
<dbReference type="EMBL" id="OZ020105">
    <property type="protein sequence ID" value="CAK9257397.1"/>
    <property type="molecule type" value="Genomic_DNA"/>
</dbReference>
<proteinExistence type="predicted"/>
<dbReference type="PANTHER" id="PTHR36766:SF30">
    <property type="entry name" value="TIR-NBS TYPE DISEASE RESISTANCE PROTEIN-RELATED"/>
    <property type="match status" value="1"/>
</dbReference>
<dbReference type="Pfam" id="PF23598">
    <property type="entry name" value="LRR_14"/>
    <property type="match status" value="1"/>
</dbReference>
<dbReference type="InterPro" id="IPR042197">
    <property type="entry name" value="Apaf_helical"/>
</dbReference>
<evidence type="ECO:0000256" key="1">
    <source>
        <dbReference type="ARBA" id="ARBA00022737"/>
    </source>
</evidence>
<dbReference type="InterPro" id="IPR027417">
    <property type="entry name" value="P-loop_NTPase"/>
</dbReference>
<feature type="domain" description="Disease resistance R13L4/SHOC-2-like LRR" evidence="5">
    <location>
        <begin position="734"/>
        <end position="821"/>
    </location>
</feature>
<evidence type="ECO:0000259" key="4">
    <source>
        <dbReference type="Pfam" id="PF23559"/>
    </source>
</evidence>
<dbReference type="Gene3D" id="3.40.50.300">
    <property type="entry name" value="P-loop containing nucleotide triphosphate hydrolases"/>
    <property type="match status" value="1"/>
</dbReference>
<evidence type="ECO:0000256" key="2">
    <source>
        <dbReference type="ARBA" id="ARBA00022821"/>
    </source>
</evidence>
<keyword evidence="7" id="KW-1185">Reference proteome</keyword>
<dbReference type="Gene3D" id="3.80.10.10">
    <property type="entry name" value="Ribonuclease Inhibitor"/>
    <property type="match status" value="2"/>
</dbReference>
<name>A0ABP0VVH8_9BRYO</name>
<dbReference type="InterPro" id="IPR055414">
    <property type="entry name" value="LRR_R13L4/SHOC2-like"/>
</dbReference>
<evidence type="ECO:0000259" key="5">
    <source>
        <dbReference type="Pfam" id="PF23598"/>
    </source>
</evidence>
<keyword evidence="1" id="KW-0677">Repeat</keyword>
<sequence length="1016" mass="116140">MPSSGGIRHACVLKSDWPVHQLWPPSGDKRGTDLDIVFFHGLQLTANDINHAWTSTWTQRGHDNVCWPQEWLPCDLGEAVRIFSVSYDVHILTSPHDHVSEIADNLFQNFVDRRYEWKRPIFLIGHSFGGLVLKNLVVKLERESTTRYPINSFSESTALRAKAFLRNVRGVAFYAVPHTGSTNIPTYVNKLLRCKNRHHRRIMANIEPYRRDMNLLSVDFDRIVTENEINIYAFCEGKPMEQEGILVEFSSAQQSARNNCYKVEDADHMEVCKPPSKAHPSYALLLQFIITCGQVAREFDQALQKFHDLPPSTFGQESYVKRLETLVTSEGSNGAPRYVGVWGMGGVGKTLLLEKVNGSPTVRRHFQGAVFIWLTVRQTPDVMALYRTLSEELGLKPKEHANPEDYKRYLHTQFIQRRVFLVLDDVWKDKAFESLDLAKGKGSVTLLSTRNQSLLERGSPRISQVQMTPLSKEDSWSLFCVHAFREPSNVPGELEVFAHLIAEECEGLPLALKVIGRAMYGKISPELQWEPVLKKLRRSRMQERTVEEELYECLKLGYDVLSEDDERLKDCFLHFAAFPEDHEFSFTDIFCHWVGEGWIPGNGEDDPRADAFSLLKKLCERSLIESIQLEEEFVVSDEYFLEFKIHDVLRDVAFYILKNDSSVPSAELLYLYQPGQNLKFLPQGLEGTLEEPSKVRRVSLYQNKLQYLPENLYAPELVCLLLGGNPMYALDSSLNSFPKLRILDLRNGRFGSLPEEIGELEDLVYLDLSECRNLQTIPDTVRNLHKLKCLMIRHCLELKYLPSGVVGLTSLQKLDILNCENLSWAEHTSSSTARAEFPDHDYATNRASFEDICELSSLTELSIVEVVKIPHNISALSNLKILYLQLRNLTTLPVNMPHWCMQLQQLEIDNSGSLKYLPKSFTCCGAFPALINLKINCTRLVEFPEVEDGALSKLRILEFSCCHSLKTLPLSLNYLTSLKKLILSICPKTLYESCMQNCEKAAVWRTPIFTCFRTMD</sequence>
<gene>
    <name evidence="6" type="ORF">CSSPJE1EN1_LOCUS2875</name>
</gene>
<accession>A0ABP0VVH8</accession>
<evidence type="ECO:0000259" key="3">
    <source>
        <dbReference type="Pfam" id="PF00931"/>
    </source>
</evidence>
<keyword evidence="2" id="KW-0611">Plant defense</keyword>
<organism evidence="6 7">
    <name type="scientific">Sphagnum jensenii</name>
    <dbReference type="NCBI Taxonomy" id="128206"/>
    <lineage>
        <taxon>Eukaryota</taxon>
        <taxon>Viridiplantae</taxon>
        <taxon>Streptophyta</taxon>
        <taxon>Embryophyta</taxon>
        <taxon>Bryophyta</taxon>
        <taxon>Sphagnophytina</taxon>
        <taxon>Sphagnopsida</taxon>
        <taxon>Sphagnales</taxon>
        <taxon>Sphagnaceae</taxon>
        <taxon>Sphagnum</taxon>
    </lineage>
</organism>
<dbReference type="InterPro" id="IPR058922">
    <property type="entry name" value="WHD_DRP"/>
</dbReference>
<dbReference type="Pfam" id="PF23559">
    <property type="entry name" value="WHD_DRP"/>
    <property type="match status" value="1"/>
</dbReference>
<dbReference type="SUPFAM" id="SSF52540">
    <property type="entry name" value="P-loop containing nucleoside triphosphate hydrolases"/>
    <property type="match status" value="1"/>
</dbReference>
<feature type="domain" description="NB-ARC" evidence="3">
    <location>
        <begin position="326"/>
        <end position="487"/>
    </location>
</feature>
<dbReference type="InterPro" id="IPR029058">
    <property type="entry name" value="AB_hydrolase_fold"/>
</dbReference>
<reference evidence="6" key="1">
    <citation type="submission" date="2024-02" db="EMBL/GenBank/DDBJ databases">
        <authorList>
            <consortium name="ELIXIR-Norway"/>
            <consortium name="Elixir Norway"/>
        </authorList>
    </citation>
    <scope>NUCLEOTIDE SEQUENCE</scope>
</reference>
<dbReference type="PANTHER" id="PTHR36766">
    <property type="entry name" value="PLANT BROAD-SPECTRUM MILDEW RESISTANCE PROTEIN RPW8"/>
    <property type="match status" value="1"/>
</dbReference>
<dbReference type="SUPFAM" id="SSF53474">
    <property type="entry name" value="alpha/beta-Hydrolases"/>
    <property type="match status" value="1"/>
</dbReference>
<protein>
    <recommendedName>
        <fullName evidence="8">NB-ARC domain-containing protein</fullName>
    </recommendedName>
</protein>
<dbReference type="SUPFAM" id="SSF52058">
    <property type="entry name" value="L domain-like"/>
    <property type="match status" value="1"/>
</dbReference>
<dbReference type="InterPro" id="IPR002182">
    <property type="entry name" value="NB-ARC"/>
</dbReference>
<dbReference type="Gene3D" id="1.10.8.430">
    <property type="entry name" value="Helical domain of apoptotic protease-activating factors"/>
    <property type="match status" value="1"/>
</dbReference>
<dbReference type="PRINTS" id="PR00364">
    <property type="entry name" value="DISEASERSIST"/>
</dbReference>
<dbReference type="Proteomes" id="UP001497444">
    <property type="component" value="Chromosome 10"/>
</dbReference>
<evidence type="ECO:0008006" key="8">
    <source>
        <dbReference type="Google" id="ProtNLM"/>
    </source>
</evidence>
<dbReference type="Gene3D" id="3.40.50.1820">
    <property type="entry name" value="alpha/beta hydrolase"/>
    <property type="match status" value="1"/>
</dbReference>